<dbReference type="SUPFAM" id="SSF52540">
    <property type="entry name" value="P-loop containing nucleoside triphosphate hydrolases"/>
    <property type="match status" value="1"/>
</dbReference>
<dbReference type="PROSITE" id="PS50893">
    <property type="entry name" value="ABC_TRANSPORTER_2"/>
    <property type="match status" value="1"/>
</dbReference>
<keyword evidence="4 6" id="KW-0067">ATP-binding</keyword>
<dbReference type="PROSITE" id="PS00211">
    <property type="entry name" value="ABC_TRANSPORTER_1"/>
    <property type="match status" value="1"/>
</dbReference>
<evidence type="ECO:0000256" key="1">
    <source>
        <dbReference type="ARBA" id="ARBA00005417"/>
    </source>
</evidence>
<accession>A0A832RXD3</accession>
<dbReference type="GO" id="GO:0016887">
    <property type="term" value="F:ATP hydrolysis activity"/>
    <property type="evidence" value="ECO:0007669"/>
    <property type="project" value="InterPro"/>
</dbReference>
<feature type="domain" description="ABC transporter" evidence="5">
    <location>
        <begin position="5"/>
        <end position="223"/>
    </location>
</feature>
<dbReference type="AlphaFoldDB" id="A0A832RXD3"/>
<evidence type="ECO:0000256" key="2">
    <source>
        <dbReference type="ARBA" id="ARBA00022448"/>
    </source>
</evidence>
<protein>
    <submittedName>
        <fullName evidence="6">ABC transporter ATP-binding protein</fullName>
    </submittedName>
</protein>
<dbReference type="InterPro" id="IPR015854">
    <property type="entry name" value="ABC_transpr_LolD-like"/>
</dbReference>
<reference evidence="6" key="1">
    <citation type="journal article" date="2020" name="bioRxiv">
        <title>A rank-normalized archaeal taxonomy based on genome phylogeny resolves widespread incomplete and uneven classifications.</title>
        <authorList>
            <person name="Rinke C."/>
            <person name="Chuvochina M."/>
            <person name="Mussig A.J."/>
            <person name="Chaumeil P.-A."/>
            <person name="Waite D.W."/>
            <person name="Whitman W.B."/>
            <person name="Parks D.H."/>
            <person name="Hugenholtz P."/>
        </authorList>
    </citation>
    <scope>NUCLEOTIDE SEQUENCE</scope>
    <source>
        <strain evidence="6">UBA12518</strain>
    </source>
</reference>
<evidence type="ECO:0000256" key="3">
    <source>
        <dbReference type="ARBA" id="ARBA00022741"/>
    </source>
</evidence>
<dbReference type="InterPro" id="IPR003439">
    <property type="entry name" value="ABC_transporter-like_ATP-bd"/>
</dbReference>
<gene>
    <name evidence="6" type="ORF">HA299_00820</name>
</gene>
<dbReference type="InterPro" id="IPR027417">
    <property type="entry name" value="P-loop_NTPase"/>
</dbReference>
<dbReference type="GO" id="GO:0005886">
    <property type="term" value="C:plasma membrane"/>
    <property type="evidence" value="ECO:0007669"/>
    <property type="project" value="TreeGrafter"/>
</dbReference>
<dbReference type="Pfam" id="PF00005">
    <property type="entry name" value="ABC_tran"/>
    <property type="match status" value="1"/>
</dbReference>
<dbReference type="RefSeq" id="WP_042687669.1">
    <property type="nucleotide sequence ID" value="NZ_DUIH01000003.1"/>
</dbReference>
<evidence type="ECO:0000313" key="6">
    <source>
        <dbReference type="EMBL" id="HIH69156.1"/>
    </source>
</evidence>
<keyword evidence="3" id="KW-0547">Nucleotide-binding</keyword>
<dbReference type="GO" id="GO:0005524">
    <property type="term" value="F:ATP binding"/>
    <property type="evidence" value="ECO:0007669"/>
    <property type="project" value="UniProtKB-KW"/>
</dbReference>
<keyword evidence="2" id="KW-0813">Transport</keyword>
<proteinExistence type="inferred from homology"/>
<evidence type="ECO:0000256" key="4">
    <source>
        <dbReference type="ARBA" id="ARBA00022840"/>
    </source>
</evidence>
<dbReference type="InterPro" id="IPR017911">
    <property type="entry name" value="MacB-like_ATP-bd"/>
</dbReference>
<dbReference type="GO" id="GO:0098796">
    <property type="term" value="C:membrane protein complex"/>
    <property type="evidence" value="ECO:0007669"/>
    <property type="project" value="UniProtKB-ARBA"/>
</dbReference>
<dbReference type="PANTHER" id="PTHR24220:SF689">
    <property type="entry name" value="LIPOPROTEIN-RELEASING SYSTEM ATP-BINDING PROTEIN LOLD"/>
    <property type="match status" value="1"/>
</dbReference>
<name>A0A832RXD3_9EURY</name>
<dbReference type="PANTHER" id="PTHR24220">
    <property type="entry name" value="IMPORT ATP-BINDING PROTEIN"/>
    <property type="match status" value="1"/>
</dbReference>
<dbReference type="CDD" id="cd03255">
    <property type="entry name" value="ABC_MJ0796_LolCDE_FtsE"/>
    <property type="match status" value="1"/>
</dbReference>
<dbReference type="EMBL" id="DUIH01000003">
    <property type="protein sequence ID" value="HIH69156.1"/>
    <property type="molecule type" value="Genomic_DNA"/>
</dbReference>
<dbReference type="Proteomes" id="UP000600363">
    <property type="component" value="Unassembled WGS sequence"/>
</dbReference>
<comment type="caution">
    <text evidence="6">The sequence shown here is derived from an EMBL/GenBank/DDBJ whole genome shotgun (WGS) entry which is preliminary data.</text>
</comment>
<comment type="similarity">
    <text evidence="1">Belongs to the ABC transporter superfamily.</text>
</comment>
<evidence type="ECO:0000313" key="7">
    <source>
        <dbReference type="Proteomes" id="UP000600363"/>
    </source>
</evidence>
<evidence type="ECO:0000259" key="5">
    <source>
        <dbReference type="PROSITE" id="PS50893"/>
    </source>
</evidence>
<dbReference type="GO" id="GO:0022857">
    <property type="term" value="F:transmembrane transporter activity"/>
    <property type="evidence" value="ECO:0007669"/>
    <property type="project" value="TreeGrafter"/>
</dbReference>
<dbReference type="InterPro" id="IPR017871">
    <property type="entry name" value="ABC_transporter-like_CS"/>
</dbReference>
<dbReference type="Gene3D" id="3.40.50.300">
    <property type="entry name" value="P-loop containing nucleotide triphosphate hydrolases"/>
    <property type="match status" value="1"/>
</dbReference>
<sequence>MSEIVRAVGLHKVYTNGASTHVLKGLDLVVQRGEMVAIMGPSGCGKSTLLNILGCLDRPTEGEVYIRGVDTSTLNDDALAHLRCTTMGFVFQHHNLLPEFSALENVMVPALIAGMGQREASMRAQWLLEEVGLSPRMHHRPAELSGGESQRVAIARALMNEPEVVLADEPTGSLDTASASVVVELMHELNRRGYTFLLATHSERLARGCSRVVRMVDGRVVDE</sequence>
<organism evidence="6 7">
    <name type="scientific">Methermicoccus shengliensis</name>
    <dbReference type="NCBI Taxonomy" id="660064"/>
    <lineage>
        <taxon>Archaea</taxon>
        <taxon>Methanobacteriati</taxon>
        <taxon>Methanobacteriota</taxon>
        <taxon>Stenosarchaea group</taxon>
        <taxon>Methanomicrobia</taxon>
        <taxon>Methanosarcinales</taxon>
        <taxon>Methermicoccaceae</taxon>
        <taxon>Methermicoccus</taxon>
    </lineage>
</organism>
<dbReference type="FunFam" id="3.40.50.300:FF:000032">
    <property type="entry name" value="Export ABC transporter ATP-binding protein"/>
    <property type="match status" value="1"/>
</dbReference>
<dbReference type="InterPro" id="IPR003593">
    <property type="entry name" value="AAA+_ATPase"/>
</dbReference>
<dbReference type="SMART" id="SM00382">
    <property type="entry name" value="AAA"/>
    <property type="match status" value="1"/>
</dbReference>